<feature type="region of interest" description="Disordered" evidence="1">
    <location>
        <begin position="391"/>
        <end position="439"/>
    </location>
</feature>
<feature type="region of interest" description="Disordered" evidence="1">
    <location>
        <begin position="243"/>
        <end position="361"/>
    </location>
</feature>
<organism evidence="3 4">
    <name type="scientific">Huso huso</name>
    <name type="common">Beluga</name>
    <name type="synonym">Acipenser huso</name>
    <dbReference type="NCBI Taxonomy" id="61971"/>
    <lineage>
        <taxon>Eukaryota</taxon>
        <taxon>Metazoa</taxon>
        <taxon>Chordata</taxon>
        <taxon>Craniata</taxon>
        <taxon>Vertebrata</taxon>
        <taxon>Euteleostomi</taxon>
        <taxon>Actinopterygii</taxon>
        <taxon>Chondrostei</taxon>
        <taxon>Acipenseriformes</taxon>
        <taxon>Acipenseridae</taxon>
        <taxon>Huso</taxon>
    </lineage>
</organism>
<feature type="compositionally biased region" description="Polar residues" evidence="1">
    <location>
        <begin position="244"/>
        <end position="255"/>
    </location>
</feature>
<keyword evidence="4" id="KW-1185">Reference proteome</keyword>
<dbReference type="Pfam" id="PF12874">
    <property type="entry name" value="zf-met"/>
    <property type="match status" value="1"/>
</dbReference>
<evidence type="ECO:0000256" key="1">
    <source>
        <dbReference type="SAM" id="MobiDB-lite"/>
    </source>
</evidence>
<gene>
    <name evidence="3" type="ORF">HHUSO_G6010</name>
</gene>
<feature type="region of interest" description="Disordered" evidence="1">
    <location>
        <begin position="664"/>
        <end position="817"/>
    </location>
</feature>
<comment type="caution">
    <text evidence="3">The sequence shown here is derived from an EMBL/GenBank/DDBJ whole genome shotgun (WGS) entry which is preliminary data.</text>
</comment>
<feature type="region of interest" description="Disordered" evidence="1">
    <location>
        <begin position="527"/>
        <end position="590"/>
    </location>
</feature>
<feature type="region of interest" description="Disordered" evidence="1">
    <location>
        <begin position="481"/>
        <end position="504"/>
    </location>
</feature>
<dbReference type="InterPro" id="IPR013087">
    <property type="entry name" value="Znf_C2H2_type"/>
</dbReference>
<evidence type="ECO:0000259" key="2">
    <source>
        <dbReference type="Pfam" id="PF12874"/>
    </source>
</evidence>
<reference evidence="3 4" key="1">
    <citation type="submission" date="2021-05" db="EMBL/GenBank/DDBJ databases">
        <authorList>
            <person name="Zahm M."/>
            <person name="Klopp C."/>
            <person name="Cabau C."/>
            <person name="Kuhl H."/>
            <person name="Suciu R."/>
            <person name="Ciorpac M."/>
            <person name="Holostenco D."/>
            <person name="Gessner J."/>
            <person name="Wuertz S."/>
            <person name="Hohne C."/>
            <person name="Stock M."/>
            <person name="Gislard M."/>
            <person name="Lluch J."/>
            <person name="Milhes M."/>
            <person name="Lampietro C."/>
            <person name="Lopez Roques C."/>
            <person name="Donnadieu C."/>
            <person name="Du K."/>
            <person name="Schartl M."/>
            <person name="Guiguen Y."/>
        </authorList>
    </citation>
    <scope>NUCLEOTIDE SEQUENCE [LARGE SCALE GENOMIC DNA]</scope>
    <source>
        <strain evidence="3">Hh-F2</strain>
        <tissue evidence="3">Blood</tissue>
    </source>
</reference>
<feature type="compositionally biased region" description="Gly residues" evidence="1">
    <location>
        <begin position="547"/>
        <end position="556"/>
    </location>
</feature>
<protein>
    <recommendedName>
        <fullName evidence="2">C2H2-type domain-containing protein</fullName>
    </recommendedName>
</protein>
<name>A0ABR1A3T4_HUSHU</name>
<feature type="domain" description="C2H2-type" evidence="2">
    <location>
        <begin position="29"/>
        <end position="51"/>
    </location>
</feature>
<dbReference type="SUPFAM" id="SSF51120">
    <property type="entry name" value="beta-Roll"/>
    <property type="match status" value="1"/>
</dbReference>
<feature type="compositionally biased region" description="Polar residues" evidence="1">
    <location>
        <begin position="732"/>
        <end position="742"/>
    </location>
</feature>
<evidence type="ECO:0000313" key="3">
    <source>
        <dbReference type="EMBL" id="KAK6491245.1"/>
    </source>
</evidence>
<dbReference type="InterPro" id="IPR011049">
    <property type="entry name" value="Serralysin-like_metalloprot_C"/>
</dbReference>
<sequence length="831" mass="93739">MLHHTRKELRFRMNNPKAPSDRIYELIDCRVCNIKLQNETTYKIHLTTPQHLKKEDSLVACGKIPKLPRVTKWENLNEYLDYLRLDEPFIGLQHVIEVDPLKYLCRLCFYEADMPSIALHLVGRKHRQKYLETSRPDLVVWDVNTPSQLGKTIKAQAEVVERQEGRGVIECHVEEACLKRTRFALVLPLATLTKKKNIAPVDQKGKGFLKAWQGKIRKSRWDTPEDHLSEPVGNFLDQLKALTGNVSSSNPASRTEFSRDGGYPEDDLRRRYPEDDLRGRYPEDDLRGRYPKDDLRGRYPDNNLHGRYPDDNLRGRYPEDDLRGRYPEDDLRGRYPEDDLRGRYPDDDLRGRYPNDDLRGSYAKEDLRGSYAKEDLRGSYAKEDLRGSYTKEDLRGRLPSGDDLGRRFLKDGFSGDSPGKRQLEDDQDRRRIPEGGLGRNKIFENLPGLKIRDYDSGRKLYDDDSQGRIPHNVPERQLVEGDGERRLSAGGWGRPLTQSGAGERLFEGDVGGRKLPAGYHADKMASRLHGDRPRGGYPENSPAAGFPEGGAGGRFPEGGLTRRPNADSLVRSYPEDPSTAAFPADGRSERTDFETFSNKRLRMDPMVPKQDEYLQDGYSRAQTAVVNPGDFLNSMGSIEMQSPEEATFLREKLCDILKEFQAKKAQGETVKPGVPQPTIFKDYNHMKVDPGMPSRDGYQVGGGDFGSDSKSAGRRSSDRSLYPLPAERWPSDRSQYPLSSYGQDPPNAGRFSDDGPVYQPPSSRGAFSFPGASSAYQSPSGDKAGYATQRERLNEAPPLSFNRGGPADRGASTSSDKLTATLLQVFSRGFK</sequence>
<feature type="compositionally biased region" description="Basic and acidic residues" evidence="1">
    <location>
        <begin position="266"/>
        <end position="299"/>
    </location>
</feature>
<feature type="compositionally biased region" description="Basic and acidic residues" evidence="1">
    <location>
        <begin position="307"/>
        <end position="361"/>
    </location>
</feature>
<accession>A0ABR1A3T4</accession>
<dbReference type="EMBL" id="JAHFZB010000004">
    <property type="protein sequence ID" value="KAK6491245.1"/>
    <property type="molecule type" value="Genomic_DNA"/>
</dbReference>
<feature type="compositionally biased region" description="Basic and acidic residues" evidence="1">
    <location>
        <begin position="418"/>
        <end position="433"/>
    </location>
</feature>
<evidence type="ECO:0000313" key="4">
    <source>
        <dbReference type="Proteomes" id="UP001369086"/>
    </source>
</evidence>
<proteinExistence type="predicted"/>
<dbReference type="Proteomes" id="UP001369086">
    <property type="component" value="Unassembled WGS sequence"/>
</dbReference>